<sequence length="812" mass="87902">MDITNSVTKQRTTLASLKPKLDIALGLAELGFDVFPLAPNRKTPVFEDSWKDLATHDTARVKRLWAGGYRVCNVGLRTGLPFLSGFLVVIDIDVKEGKPGKQSLAELEQDLGKLPPKMTFRTASGGEHRYFVAPWPLGNSNSKLGAGIDVRGVGGYVVGGGSTVDGNEYGLIGGEEFAALPEAWATACGRPREHSAIDRDIPLVELDVPFNIERAIAYLAGGAPSHGTYIVACHVRGLGISQEKCLELIVEHWPGANGKTYDHIEIRVRNAYTYAQDPAGILCPEAEFEAVDVAARQPPAGNWDEPADLWKQEKPPADMLDGIVPPFLVAFGKDRARSLGVNSDAVTAAAVAVVGSLIPASNRLQMFQNRSSWSVLCVLWTALVGDPGSAKSAAVKAALAFANPVNKAWSAAFAKEMADYDRAELAFSARTSKKKKAQEPGEPDGHPADLIVKPTAPKSRSKISNDSTTEAIVTRLAETPEIAPLIQYSDELSGWLGGMDAYRAKGSKDRALWLEAKEGAAYRVDRQGRGSVEAPNLAVSIIGGIQDDLIARLAPDLETDGLLQRFALIAIRQLGLGEDNAEDPAIEATIPRVALALAGLGEATYRFALDAADELWAIKAFKAREMARPDIPSGLKTWLAKADAEFGRYALAFHLIEWAIVAEAIELPPDDLISAATARRARRYVEEFLYAHALFIHTTVLEGAGHDHEARWVAGYILTRNIERLTAREVKRARPRSLGKNPKQLMAVMGQLEVEGWVRLVGSDPANWRINPAVHDGRFEDIRRAETERRDAVRGEIALAAASRRAAEGGTA</sequence>
<feature type="region of interest" description="Disordered" evidence="1">
    <location>
        <begin position="431"/>
        <end position="464"/>
    </location>
</feature>
<dbReference type="EMBL" id="FMAE01000005">
    <property type="protein sequence ID" value="SCB33355.1"/>
    <property type="molecule type" value="Genomic_DNA"/>
</dbReference>
<evidence type="ECO:0000259" key="2">
    <source>
        <dbReference type="SMART" id="SM00943"/>
    </source>
</evidence>
<dbReference type="Pfam" id="PF09250">
    <property type="entry name" value="Prim-Pol"/>
    <property type="match status" value="1"/>
</dbReference>
<evidence type="ECO:0000313" key="4">
    <source>
        <dbReference type="Proteomes" id="UP000183174"/>
    </source>
</evidence>
<dbReference type="SUPFAM" id="SSF56747">
    <property type="entry name" value="Prim-pol domain"/>
    <property type="match status" value="1"/>
</dbReference>
<evidence type="ECO:0000256" key="1">
    <source>
        <dbReference type="SAM" id="MobiDB-lite"/>
    </source>
</evidence>
<dbReference type="InterPro" id="IPR015330">
    <property type="entry name" value="DNA_primase/pol_bifunc_N"/>
</dbReference>
<name>A0A1C3W0C9_9BRAD</name>
<dbReference type="SMART" id="SM00943">
    <property type="entry name" value="Prim-Pol"/>
    <property type="match status" value="1"/>
</dbReference>
<protein>
    <submittedName>
        <fullName evidence="3">Bifunctional DNA primase/polymerase, N-terminal</fullName>
    </submittedName>
</protein>
<dbReference type="Proteomes" id="UP000183174">
    <property type="component" value="Unassembled WGS sequence"/>
</dbReference>
<dbReference type="RefSeq" id="WP_074447950.1">
    <property type="nucleotide sequence ID" value="NZ_FMAE01000005.1"/>
</dbReference>
<dbReference type="Pfam" id="PF13148">
    <property type="entry name" value="DUF3987"/>
    <property type="match status" value="1"/>
</dbReference>
<dbReference type="CDD" id="cd04859">
    <property type="entry name" value="Prim_Pol"/>
    <property type="match status" value="1"/>
</dbReference>
<accession>A0A1C3W0C9</accession>
<proteinExistence type="predicted"/>
<evidence type="ECO:0000313" key="3">
    <source>
        <dbReference type="EMBL" id="SCB33355.1"/>
    </source>
</evidence>
<reference evidence="3 4" key="1">
    <citation type="submission" date="2016-08" db="EMBL/GenBank/DDBJ databases">
        <authorList>
            <person name="Seilhamer J.J."/>
        </authorList>
    </citation>
    <scope>NUCLEOTIDE SEQUENCE [LARGE SCALE GENOMIC DNA]</scope>
    <source>
        <strain evidence="3 4">CCBAU 10071</strain>
    </source>
</reference>
<feature type="compositionally biased region" description="Basic and acidic residues" evidence="1">
    <location>
        <begin position="437"/>
        <end position="447"/>
    </location>
</feature>
<dbReference type="AlphaFoldDB" id="A0A1C3W0C9"/>
<gene>
    <name evidence="3" type="ORF">GA0061099_100515</name>
</gene>
<organism evidence="3 4">
    <name type="scientific">Bradyrhizobium yuanmingense</name>
    <dbReference type="NCBI Taxonomy" id="108015"/>
    <lineage>
        <taxon>Bacteria</taxon>
        <taxon>Pseudomonadati</taxon>
        <taxon>Pseudomonadota</taxon>
        <taxon>Alphaproteobacteria</taxon>
        <taxon>Hyphomicrobiales</taxon>
        <taxon>Nitrobacteraceae</taxon>
        <taxon>Bradyrhizobium</taxon>
    </lineage>
</organism>
<dbReference type="InterPro" id="IPR025048">
    <property type="entry name" value="DUF3987"/>
</dbReference>
<feature type="domain" description="DNA primase/polymerase bifunctional N-terminal" evidence="2">
    <location>
        <begin position="24"/>
        <end position="184"/>
    </location>
</feature>